<reference evidence="1" key="1">
    <citation type="submission" date="2018-08" db="EMBL/GenBank/DDBJ databases">
        <title>Identification of Burkholderia cepacia strains that express a Burkholderia pseudomallei-like capsular polysaccharide.</title>
        <authorList>
            <person name="Burtnick M.N."/>
            <person name="Vongsouvath M."/>
            <person name="Newton P."/>
            <person name="Wuthiekanun V."/>
            <person name="Limmathurotsakul D."/>
            <person name="Brett P.J."/>
            <person name="Chantratita N."/>
            <person name="Dance D.A."/>
        </authorList>
    </citation>
    <scope>NUCLEOTIDE SEQUENCE</scope>
    <source>
        <strain evidence="1">SBXCC001</strain>
    </source>
</reference>
<organism evidence="1 2">
    <name type="scientific">Burkholderia thailandensis</name>
    <dbReference type="NCBI Taxonomy" id="57975"/>
    <lineage>
        <taxon>Bacteria</taxon>
        <taxon>Pseudomonadati</taxon>
        <taxon>Pseudomonadota</taxon>
        <taxon>Betaproteobacteria</taxon>
        <taxon>Burkholderiales</taxon>
        <taxon>Burkholderiaceae</taxon>
        <taxon>Burkholderia</taxon>
        <taxon>pseudomallei group</taxon>
    </lineage>
</organism>
<comment type="caution">
    <text evidence="1">The sequence shown here is derived from an EMBL/GenBank/DDBJ whole genome shotgun (WGS) entry which is preliminary data.</text>
</comment>
<protein>
    <submittedName>
        <fullName evidence="1">Uncharacterized protein</fullName>
    </submittedName>
</protein>
<evidence type="ECO:0000313" key="2">
    <source>
        <dbReference type="Proteomes" id="UP001272137"/>
    </source>
</evidence>
<accession>A0AAW9CJ84</accession>
<evidence type="ECO:0000313" key="1">
    <source>
        <dbReference type="EMBL" id="MDW9251020.1"/>
    </source>
</evidence>
<dbReference type="AlphaFoldDB" id="A0AAW9CJ84"/>
<dbReference type="EMBL" id="QXCT01000001">
    <property type="protein sequence ID" value="MDW9251020.1"/>
    <property type="molecule type" value="Genomic_DNA"/>
</dbReference>
<sequence length="47" mass="5336">MSALYGLPSGDACFFSERTNFHDISGFPAANFFAKYLQLFHFQLINT</sequence>
<name>A0AAW9CJ84_BURTH</name>
<dbReference type="Proteomes" id="UP001272137">
    <property type="component" value="Unassembled WGS sequence"/>
</dbReference>
<proteinExistence type="predicted"/>
<gene>
    <name evidence="1" type="ORF">C7S16_5126</name>
</gene>